<evidence type="ECO:0000313" key="1">
    <source>
        <dbReference type="EMBL" id="RFM24037.1"/>
    </source>
</evidence>
<dbReference type="SUPFAM" id="SSF52833">
    <property type="entry name" value="Thioredoxin-like"/>
    <property type="match status" value="1"/>
</dbReference>
<name>A0A395LZU7_9BACT</name>
<accession>A0A395LZU7</accession>
<evidence type="ECO:0000313" key="2">
    <source>
        <dbReference type="Proteomes" id="UP000266389"/>
    </source>
</evidence>
<protein>
    <submittedName>
        <fullName evidence="1">(2Fe-2S) ferredoxin domain-containing protein</fullName>
    </submittedName>
</protein>
<comment type="caution">
    <text evidence="1">The sequence shown here is derived from an EMBL/GenBank/DDBJ whole genome shotgun (WGS) entry which is preliminary data.</text>
</comment>
<dbReference type="EMBL" id="PHFL01000049">
    <property type="protein sequence ID" value="RFM24037.1"/>
    <property type="molecule type" value="Genomic_DNA"/>
</dbReference>
<dbReference type="AlphaFoldDB" id="A0A395LZU7"/>
<dbReference type="CDD" id="cd02980">
    <property type="entry name" value="TRX_Fd_family"/>
    <property type="match status" value="1"/>
</dbReference>
<dbReference type="Proteomes" id="UP000266389">
    <property type="component" value="Unassembled WGS sequence"/>
</dbReference>
<organism evidence="1 2">
    <name type="scientific">Candidatus Thermochlorobacter aerophilus</name>
    <dbReference type="NCBI Taxonomy" id="1868324"/>
    <lineage>
        <taxon>Bacteria</taxon>
        <taxon>Pseudomonadati</taxon>
        <taxon>Chlorobiota</taxon>
        <taxon>Chlorobiia</taxon>
        <taxon>Chlorobiales</taxon>
        <taxon>Candidatus Thermochlorobacteriaceae</taxon>
        <taxon>Candidatus Thermochlorobacter</taxon>
    </lineage>
</organism>
<sequence>MKYFLSQEKSVSLLRKNLEPQGSKTMRFRRHLFTCTNTATCAQHHSEEIQQYLKARLRELKLHREIRANKSGCLDACSFSPVTVIYPEGIWYRISSIEEAEEILQQHILGGKPVTRLMVRELNPHYDFAKESVSSV</sequence>
<proteinExistence type="predicted"/>
<dbReference type="Gene3D" id="3.40.30.10">
    <property type="entry name" value="Glutaredoxin"/>
    <property type="match status" value="1"/>
</dbReference>
<gene>
    <name evidence="1" type="ORF">D0433_08025</name>
</gene>
<reference evidence="1 2" key="1">
    <citation type="journal article" date="2011" name="ISME J.">
        <title>Community ecology of hot spring cyanobacterial mats: predominant populations and their functional potential.</title>
        <authorList>
            <person name="Klatt C.G."/>
            <person name="Wood J.M."/>
            <person name="Rusch D.B."/>
            <person name="Bateson M.M."/>
            <person name="Hamamura N."/>
            <person name="Heidelberg J.F."/>
            <person name="Grossman A.R."/>
            <person name="Bhaya D."/>
            <person name="Cohan F.M."/>
            <person name="Kuhl M."/>
            <person name="Bryant D.A."/>
            <person name="Ward D.M."/>
        </authorList>
    </citation>
    <scope>NUCLEOTIDE SEQUENCE [LARGE SCALE GENOMIC DNA]</scope>
    <source>
        <strain evidence="1">OS</strain>
    </source>
</reference>
<dbReference type="InterPro" id="IPR036249">
    <property type="entry name" value="Thioredoxin-like_sf"/>
</dbReference>